<reference evidence="3 4" key="1">
    <citation type="journal article" date="2018" name="Front. Microbiol.">
        <title>Hydrolytic Capabilities as a Key to Environmental Success: Chitinolytic and Cellulolytic Acidobacteria From Acidic Sub-arctic Soils and Boreal Peatlands.</title>
        <authorList>
            <person name="Belova S.E."/>
            <person name="Ravin N.V."/>
            <person name="Pankratov T.A."/>
            <person name="Rakitin A.L."/>
            <person name="Ivanova A.A."/>
            <person name="Beletsky A.V."/>
            <person name="Mardanov A.V."/>
            <person name="Sinninghe Damste J.S."/>
            <person name="Dedysh S.N."/>
        </authorList>
    </citation>
    <scope>NUCLEOTIDE SEQUENCE [LARGE SCALE GENOMIC DNA]</scope>
    <source>
        <strain evidence="3 4">SBC82</strain>
    </source>
</reference>
<protein>
    <recommendedName>
        <fullName evidence="2">CsbD-like domain-containing protein</fullName>
    </recommendedName>
</protein>
<dbReference type="EMBL" id="CP030840">
    <property type="protein sequence ID" value="AXC14027.1"/>
    <property type="molecule type" value="Genomic_DNA"/>
</dbReference>
<dbReference type="OrthoDB" id="120986at2"/>
<dbReference type="KEGG" id="abas:ACPOL_4761"/>
<sequence length="108" mass="11117">MKALPWLIAGVGLGLAAYFVLNQPGPQYATGNDDIEDAAGKTAFWGSKQRVKGTGGDLVGKLKEGVGRATGDDQLETEGVVDQVAGTVQDAAGQAAHAVADTIHELNR</sequence>
<dbReference type="InterPro" id="IPR036629">
    <property type="entry name" value="YjbJ_sf"/>
</dbReference>
<evidence type="ECO:0000313" key="4">
    <source>
        <dbReference type="Proteomes" id="UP000253606"/>
    </source>
</evidence>
<evidence type="ECO:0000256" key="1">
    <source>
        <dbReference type="ARBA" id="ARBA00009129"/>
    </source>
</evidence>
<dbReference type="SUPFAM" id="SSF69047">
    <property type="entry name" value="Hypothetical protein YjbJ"/>
    <property type="match status" value="1"/>
</dbReference>
<evidence type="ECO:0000313" key="3">
    <source>
        <dbReference type="EMBL" id="AXC14027.1"/>
    </source>
</evidence>
<dbReference type="Gene3D" id="1.10.1470.10">
    <property type="entry name" value="YjbJ"/>
    <property type="match status" value="1"/>
</dbReference>
<dbReference type="InterPro" id="IPR008462">
    <property type="entry name" value="CsbD"/>
</dbReference>
<keyword evidence="4" id="KW-1185">Reference proteome</keyword>
<accession>A0A2Z5G5G3</accession>
<comment type="similarity">
    <text evidence="1">Belongs to the UPF0337 (CsbD) family.</text>
</comment>
<gene>
    <name evidence="3" type="ORF">ACPOL_4761</name>
</gene>
<name>A0A2Z5G5G3_9BACT</name>
<dbReference type="Proteomes" id="UP000253606">
    <property type="component" value="Chromosome"/>
</dbReference>
<proteinExistence type="inferred from homology"/>
<feature type="domain" description="CsbD-like" evidence="2">
    <location>
        <begin position="50"/>
        <end position="100"/>
    </location>
</feature>
<organism evidence="3 4">
    <name type="scientific">Acidisarcina polymorpha</name>
    <dbReference type="NCBI Taxonomy" id="2211140"/>
    <lineage>
        <taxon>Bacteria</taxon>
        <taxon>Pseudomonadati</taxon>
        <taxon>Acidobacteriota</taxon>
        <taxon>Terriglobia</taxon>
        <taxon>Terriglobales</taxon>
        <taxon>Acidobacteriaceae</taxon>
        <taxon>Acidisarcina</taxon>
    </lineage>
</organism>
<dbReference type="AlphaFoldDB" id="A0A2Z5G5G3"/>
<dbReference type="Pfam" id="PF05532">
    <property type="entry name" value="CsbD"/>
    <property type="match status" value="1"/>
</dbReference>
<evidence type="ECO:0000259" key="2">
    <source>
        <dbReference type="Pfam" id="PF05532"/>
    </source>
</evidence>
<dbReference type="RefSeq" id="WP_114208893.1">
    <property type="nucleotide sequence ID" value="NZ_CP030840.1"/>
</dbReference>